<name>A0ACC3YSN0_COLTU</name>
<comment type="caution">
    <text evidence="1">The sequence shown here is derived from an EMBL/GenBank/DDBJ whole genome shotgun (WGS) entry which is preliminary data.</text>
</comment>
<keyword evidence="1" id="KW-0808">Transferase</keyword>
<sequence length="525" mass="60076">MEAVGLAVGIFGVVIAFKGAIETALILEDFFSDDQHESRHLALRYHIQKCRLKAWGDHWNAYDEQHCTLGTRTNDFHKAVQLILIEIKRLNGRAETVILKHDLDKEKSRLKRKFRWEIRAKAEFKDLVSSFQALVNDLESFTYPSNQLQLLTRSFLPEMLAEIRNIKMLESLAEHPPAGDRTLALSAKAKLLQDQLEPSRSTINTAIWLNRLNFDTDHNDNFGLIKETESKNRPVWIEWTILDQGPELQLYLARIEGLGRLLKQVSEPALRLPPFYGIYDDLDYELEHGHKRVGYVFGAPEPVSDYDGRIHTFKSDLVATPPITLRSMLMAEGADPPVLGDRFRLAFTLASAFSLFHAAGWLHKGLHSDSILFLQEEDRTISVTEPFITGFQYARQQNQASLSLGPLGNKKFVHYYHPDAARGFSKRLDLYSLGVVLCEIGRWAVIPSKISDARLRKLVTRENWRNYILGSRLKELGWRMGKQYQDAVRVLLECDLPDDKSKVGHALFAQEFQKKVLQPLSRCNA</sequence>
<accession>A0ACC3YSN0</accession>
<dbReference type="Proteomes" id="UP000805649">
    <property type="component" value="Unassembled WGS sequence"/>
</dbReference>
<organism evidence="1 2">
    <name type="scientific">Colletotrichum truncatum</name>
    <name type="common">Anthracnose fungus</name>
    <name type="synonym">Colletotrichum capsici</name>
    <dbReference type="NCBI Taxonomy" id="5467"/>
    <lineage>
        <taxon>Eukaryota</taxon>
        <taxon>Fungi</taxon>
        <taxon>Dikarya</taxon>
        <taxon>Ascomycota</taxon>
        <taxon>Pezizomycotina</taxon>
        <taxon>Sordariomycetes</taxon>
        <taxon>Hypocreomycetidae</taxon>
        <taxon>Glomerellales</taxon>
        <taxon>Glomerellaceae</taxon>
        <taxon>Colletotrichum</taxon>
        <taxon>Colletotrichum truncatum species complex</taxon>
    </lineage>
</organism>
<protein>
    <submittedName>
        <fullName evidence="1">Protein kinase</fullName>
    </submittedName>
</protein>
<gene>
    <name evidence="1" type="ORF">CTRU02_209512</name>
</gene>
<dbReference type="EMBL" id="VUJX02000006">
    <property type="protein sequence ID" value="KAL0934921.1"/>
    <property type="molecule type" value="Genomic_DNA"/>
</dbReference>
<evidence type="ECO:0000313" key="2">
    <source>
        <dbReference type="Proteomes" id="UP000805649"/>
    </source>
</evidence>
<proteinExistence type="predicted"/>
<keyword evidence="1" id="KW-0418">Kinase</keyword>
<keyword evidence="2" id="KW-1185">Reference proteome</keyword>
<evidence type="ECO:0000313" key="1">
    <source>
        <dbReference type="EMBL" id="KAL0934921.1"/>
    </source>
</evidence>
<reference evidence="1 2" key="1">
    <citation type="journal article" date="2020" name="Phytopathology">
        <title>Genome Sequence Resources of Colletotrichum truncatum, C. plurivorum, C. musicola, and C. sojae: Four Species Pathogenic to Soybean (Glycine max).</title>
        <authorList>
            <person name="Rogerio F."/>
            <person name="Boufleur T.R."/>
            <person name="Ciampi-Guillardi M."/>
            <person name="Sukno S.A."/>
            <person name="Thon M.R."/>
            <person name="Massola Junior N.S."/>
            <person name="Baroncelli R."/>
        </authorList>
    </citation>
    <scope>NUCLEOTIDE SEQUENCE [LARGE SCALE GENOMIC DNA]</scope>
    <source>
        <strain evidence="1 2">CMES1059</strain>
    </source>
</reference>